<dbReference type="InterPro" id="IPR014818">
    <property type="entry name" value="Phage/plasmid_primase_P4_C"/>
</dbReference>
<reference evidence="3" key="1">
    <citation type="submission" date="2021-06" db="EMBL/GenBank/DDBJ databases">
        <title>Elioraea tepida, sp. nov., a moderately thermophilic aerobic anoxygenic phototrophic bacterium isolated from an alkaline siliceous hot spring mat community in Yellowstone National Park, WY, USA.</title>
        <authorList>
            <person name="Saini M.K."/>
            <person name="Yoshida S."/>
            <person name="Sebastian A."/>
            <person name="Hirose S."/>
            <person name="Hara E."/>
            <person name="Tamaki H."/>
            <person name="Soulier N.T."/>
            <person name="Albert I."/>
            <person name="Hanada S."/>
            <person name="Bryant D.A."/>
            <person name="Tank M."/>
        </authorList>
    </citation>
    <scope>NUCLEOTIDE SEQUENCE</scope>
    <source>
        <strain evidence="3">MS-P2</strain>
    </source>
</reference>
<dbReference type="InterPro" id="IPR015330">
    <property type="entry name" value="DNA_primase/pol_bifunc_N"/>
</dbReference>
<dbReference type="Proteomes" id="UP000694001">
    <property type="component" value="Chromosome"/>
</dbReference>
<feature type="domain" description="DNA primase/polymerase bifunctional N-terminal" evidence="2">
    <location>
        <begin position="15"/>
        <end position="176"/>
    </location>
</feature>
<dbReference type="KEGG" id="elio:KO353_01640"/>
<proteinExistence type="predicted"/>
<dbReference type="GO" id="GO:0016817">
    <property type="term" value="F:hydrolase activity, acting on acid anhydrides"/>
    <property type="evidence" value="ECO:0007669"/>
    <property type="project" value="InterPro"/>
</dbReference>
<keyword evidence="4" id="KW-1185">Reference proteome</keyword>
<dbReference type="SMART" id="SM00943">
    <property type="entry name" value="Prim-Pol"/>
    <property type="match status" value="1"/>
</dbReference>
<evidence type="ECO:0000256" key="1">
    <source>
        <dbReference type="SAM" id="MobiDB-lite"/>
    </source>
</evidence>
<feature type="compositionally biased region" description="Low complexity" evidence="1">
    <location>
        <begin position="204"/>
        <end position="217"/>
    </location>
</feature>
<accession>A0A975U3C0</accession>
<sequence>MPDASGTPHHAAVTALRLVLFNNGYCPIPVRGKRPVLDGWQSLPVTAERIAAWQRLRDADNTGVRTDEVRAVDIDVLDAALAEHLAAEAERVIGANPLRRIGRPPKLLIPYRAAEAGKKLLTGEYTLADGSKAQVEILGSGQQFVAYGVHPDAGRDYEWHGGGLDVVPLADLPLAAPAALVEFLASAEAILAAAGRLTGGRGKPAQAATGSAASSAPATPPPRPSAPPPGGWPPPTRAAVEDALRHVPNTHDWHGWFRIGAAIWDALGDDGAELFYAWSAQSPKHDPAETRRKWESFRTSPPEVTVGTLFWEARQNGWKPAIQRRAAKVSAPQTLSAAPSAPLDLELSEDGVARMFEAQHADTLRHVEDTGQWLRWTGACWQAAPRGQAFTFARNLIHRLNREAAHKIKISTGRAAFCGGVEQDVERGQLVGRQRGARLCTLLRRRLARGLLSGVLGGGGLLHGRSPCVASGRHIGREIRHGESVAQHCAHGAERLRGKALARASEVLRARRADRSMDPTPRSGSRRRLSPILLYHRYSEHKKQGLTHEKRTS</sequence>
<feature type="region of interest" description="Disordered" evidence="1">
    <location>
        <begin position="510"/>
        <end position="533"/>
    </location>
</feature>
<name>A0A975U3C0_9PROT</name>
<feature type="compositionally biased region" description="Pro residues" evidence="1">
    <location>
        <begin position="218"/>
        <end position="236"/>
    </location>
</feature>
<dbReference type="EMBL" id="CP076448">
    <property type="protein sequence ID" value="QXM24988.1"/>
    <property type="molecule type" value="Genomic_DNA"/>
</dbReference>
<dbReference type="Pfam" id="PF08707">
    <property type="entry name" value="PriCT_2"/>
    <property type="match status" value="1"/>
</dbReference>
<evidence type="ECO:0000259" key="2">
    <source>
        <dbReference type="SMART" id="SM00943"/>
    </source>
</evidence>
<protein>
    <submittedName>
        <fullName evidence="3">PriCT-2 domain-containing protein</fullName>
    </submittedName>
</protein>
<dbReference type="Pfam" id="PF08706">
    <property type="entry name" value="D5_N"/>
    <property type="match status" value="1"/>
</dbReference>
<feature type="region of interest" description="Disordered" evidence="1">
    <location>
        <begin position="200"/>
        <end position="237"/>
    </location>
</feature>
<dbReference type="AlphaFoldDB" id="A0A975U3C0"/>
<gene>
    <name evidence="3" type="ORF">KO353_01640</name>
</gene>
<organism evidence="3 4">
    <name type="scientific">Elioraea tepida</name>
    <dbReference type="NCBI Taxonomy" id="2843330"/>
    <lineage>
        <taxon>Bacteria</taxon>
        <taxon>Pseudomonadati</taxon>
        <taxon>Pseudomonadota</taxon>
        <taxon>Alphaproteobacteria</taxon>
        <taxon>Acetobacterales</taxon>
        <taxon>Elioraeaceae</taxon>
        <taxon>Elioraea</taxon>
    </lineage>
</organism>
<evidence type="ECO:0000313" key="4">
    <source>
        <dbReference type="Proteomes" id="UP000694001"/>
    </source>
</evidence>
<dbReference type="Pfam" id="PF09250">
    <property type="entry name" value="Prim-Pol"/>
    <property type="match status" value="1"/>
</dbReference>
<evidence type="ECO:0000313" key="3">
    <source>
        <dbReference type="EMBL" id="QXM24988.1"/>
    </source>
</evidence>
<dbReference type="InterPro" id="IPR014819">
    <property type="entry name" value="PriCT_2"/>
</dbReference>
<dbReference type="RefSeq" id="WP_218286045.1">
    <property type="nucleotide sequence ID" value="NZ_CP076448.1"/>
</dbReference>